<gene>
    <name evidence="2" type="ORF">IZU98_19960</name>
</gene>
<dbReference type="EMBL" id="CP064946">
    <property type="protein sequence ID" value="QPH48625.1"/>
    <property type="molecule type" value="Genomic_DNA"/>
</dbReference>
<dbReference type="RefSeq" id="WP_196110222.1">
    <property type="nucleotide sequence ID" value="NZ_CP064943.1"/>
</dbReference>
<sequence length="95" mass="10714">MTCFSFRADAIQDVFEFVLAPGMRPLHRLTILPDQHLPDIEVEIETDMAEGELRLIIAGLEDCHVIADTFLPCDLKSNPLQRGEDPDPLPVQPEF</sequence>
<dbReference type="AlphaFoldDB" id="A0A7S9L6T6"/>
<protein>
    <submittedName>
        <fullName evidence="2">Uncharacterized protein</fullName>
    </submittedName>
</protein>
<reference evidence="2 3" key="1">
    <citation type="submission" date="2020-11" db="EMBL/GenBank/DDBJ databases">
        <title>Pseudomonas fulva producing VIM-24.</title>
        <authorList>
            <person name="Liu S."/>
        </authorList>
    </citation>
    <scope>NUCLEOTIDE SEQUENCE [LARGE SCALE GENOMIC DNA]</scope>
    <source>
        <strain evidence="2 3">ZDHY414</strain>
    </source>
</reference>
<accession>A0A7S9L6T6</accession>
<evidence type="ECO:0000313" key="3">
    <source>
        <dbReference type="Proteomes" id="UP000594430"/>
    </source>
</evidence>
<feature type="region of interest" description="Disordered" evidence="1">
    <location>
        <begin position="76"/>
        <end position="95"/>
    </location>
</feature>
<name>A0A7S9L6T6_9PSED</name>
<dbReference type="Proteomes" id="UP000594430">
    <property type="component" value="Chromosome"/>
</dbReference>
<evidence type="ECO:0000313" key="2">
    <source>
        <dbReference type="EMBL" id="QPH48625.1"/>
    </source>
</evidence>
<evidence type="ECO:0000256" key="1">
    <source>
        <dbReference type="SAM" id="MobiDB-lite"/>
    </source>
</evidence>
<organism evidence="2 3">
    <name type="scientific">Pseudomonas fulva</name>
    <dbReference type="NCBI Taxonomy" id="47880"/>
    <lineage>
        <taxon>Bacteria</taxon>
        <taxon>Pseudomonadati</taxon>
        <taxon>Pseudomonadota</taxon>
        <taxon>Gammaproteobacteria</taxon>
        <taxon>Pseudomonadales</taxon>
        <taxon>Pseudomonadaceae</taxon>
        <taxon>Pseudomonas</taxon>
    </lineage>
</organism>
<proteinExistence type="predicted"/>